<dbReference type="InterPro" id="IPR017937">
    <property type="entry name" value="Thioredoxin_CS"/>
</dbReference>
<protein>
    <submittedName>
        <fullName evidence="10">Antioxidant, AhpC/TSA family</fullName>
        <ecNumber evidence="10">1.11.1.15</ecNumber>
    </submittedName>
</protein>
<evidence type="ECO:0000256" key="3">
    <source>
        <dbReference type="ARBA" id="ARBA00022475"/>
    </source>
</evidence>
<evidence type="ECO:0000313" key="11">
    <source>
        <dbReference type="Proteomes" id="UP000003178"/>
    </source>
</evidence>
<keyword evidence="10" id="KW-0575">Peroxidase</keyword>
<dbReference type="GO" id="GO:0017004">
    <property type="term" value="P:cytochrome complex assembly"/>
    <property type="evidence" value="ECO:0007669"/>
    <property type="project" value="InterPro"/>
</dbReference>
<keyword evidence="11" id="KW-1185">Reference proteome</keyword>
<dbReference type="InterPro" id="IPR000866">
    <property type="entry name" value="AhpC/TSA"/>
</dbReference>
<organism evidence="10 11">
    <name type="scientific">Peptacetobacter hiranonis (strain DSM 13275 / JCM 10541 / KCTC 15199 / TO-931)</name>
    <name type="common">Clostridium hiranonis</name>
    <dbReference type="NCBI Taxonomy" id="500633"/>
    <lineage>
        <taxon>Bacteria</taxon>
        <taxon>Bacillati</taxon>
        <taxon>Bacillota</taxon>
        <taxon>Clostridia</taxon>
        <taxon>Peptostreptococcales</taxon>
        <taxon>Peptostreptococcaceae</taxon>
        <taxon>Peptacetobacter</taxon>
    </lineage>
</organism>
<sequence>MQFNLDMSIPLITVFLQGVLSFTSPCILPLIPLYLGYLSGGINQEDGSYNKKKLIINTIFFTLGISLSFFIMGLGVSALKEFFAEYGGIISKIGGVIMILFGLYQLGIFKRSNLLESEHKLPFKMDKIALSPITAIIFGFTFSFAWTPCIGPVLTSVLIMAGSAETRIKGFMLIGVYSAGFIIPFLLLGIFTTQLMNLIKKYKNIVKYTVKIGAFLMIVMGLFVFSGKLSYMPNNTNNSSSSTEYSTGKDATNSDSEENDKSNGTASSNKSEENKTPAIDFELKDQYGKTHKLSDYKGKVVFLNFWATWCPPCKMEMPDIQKIYEKYEKQGEKSEVVVLSVAAPNTQDEKDIDGIKAFLEENGYTYPVLMDDGGYTFGAYRISSLPTTFMIDKEGNVFGYVQGGLTQEAMESIIEQTITGKRKQ</sequence>
<reference evidence="10 11" key="2">
    <citation type="submission" date="2008-10" db="EMBL/GenBank/DDBJ databases">
        <title>Draft genome sequence of Clostridium hiranonis (DSM 13275).</title>
        <authorList>
            <person name="Sudarsanam P."/>
            <person name="Ley R."/>
            <person name="Guruge J."/>
            <person name="Turnbaugh P.J."/>
            <person name="Mahowald M."/>
            <person name="Liep D."/>
            <person name="Gordon J."/>
        </authorList>
    </citation>
    <scope>NUCLEOTIDE SEQUENCE [LARGE SCALE GENOMIC DNA]</scope>
    <source>
        <strain evidence="10 11">DSM 13275</strain>
    </source>
</reference>
<dbReference type="HOGENOM" id="CLU_053225_1_0_9"/>
<dbReference type="PROSITE" id="PS51352">
    <property type="entry name" value="THIOREDOXIN_2"/>
    <property type="match status" value="1"/>
</dbReference>
<evidence type="ECO:0000256" key="8">
    <source>
        <dbReference type="SAM" id="Phobius"/>
    </source>
</evidence>
<dbReference type="eggNOG" id="COG0526">
    <property type="taxonomic scope" value="Bacteria"/>
</dbReference>
<keyword evidence="3" id="KW-1003">Cell membrane</keyword>
<evidence type="ECO:0000256" key="4">
    <source>
        <dbReference type="ARBA" id="ARBA00022692"/>
    </source>
</evidence>
<dbReference type="InterPro" id="IPR003834">
    <property type="entry name" value="Cyt_c_assmbl_TM_dom"/>
</dbReference>
<feature type="domain" description="Thioredoxin" evidence="9">
    <location>
        <begin position="272"/>
        <end position="419"/>
    </location>
</feature>
<evidence type="ECO:0000256" key="6">
    <source>
        <dbReference type="ARBA" id="ARBA00023136"/>
    </source>
</evidence>
<keyword evidence="4 8" id="KW-0812">Transmembrane</keyword>
<feature type="compositionally biased region" description="Polar residues" evidence="7">
    <location>
        <begin position="244"/>
        <end position="254"/>
    </location>
</feature>
<evidence type="ECO:0000259" key="9">
    <source>
        <dbReference type="PROSITE" id="PS51352"/>
    </source>
</evidence>
<dbReference type="PROSITE" id="PS00194">
    <property type="entry name" value="THIOREDOXIN_1"/>
    <property type="match status" value="1"/>
</dbReference>
<proteinExistence type="inferred from homology"/>
<dbReference type="Gene3D" id="3.40.30.10">
    <property type="entry name" value="Glutaredoxin"/>
    <property type="match status" value="1"/>
</dbReference>
<dbReference type="Proteomes" id="UP000003178">
    <property type="component" value="Unassembled WGS sequence"/>
</dbReference>
<dbReference type="SUPFAM" id="SSF52833">
    <property type="entry name" value="Thioredoxin-like"/>
    <property type="match status" value="1"/>
</dbReference>
<feature type="transmembrane region" description="Helical" evidence="8">
    <location>
        <begin position="171"/>
        <end position="191"/>
    </location>
</feature>
<feature type="transmembrane region" description="Helical" evidence="8">
    <location>
        <begin position="12"/>
        <end position="34"/>
    </location>
</feature>
<feature type="transmembrane region" description="Helical" evidence="8">
    <location>
        <begin position="212"/>
        <end position="231"/>
    </location>
</feature>
<evidence type="ECO:0000256" key="7">
    <source>
        <dbReference type="SAM" id="MobiDB-lite"/>
    </source>
</evidence>
<keyword evidence="6 8" id="KW-0472">Membrane</keyword>
<feature type="transmembrane region" description="Helical" evidence="8">
    <location>
        <begin position="54"/>
        <end position="77"/>
    </location>
</feature>
<comment type="subcellular location">
    <subcellularLocation>
        <location evidence="1">Cell membrane</location>
        <topology evidence="1">Multi-pass membrane protein</topology>
    </subcellularLocation>
</comment>
<dbReference type="InterPro" id="IPR013766">
    <property type="entry name" value="Thioredoxin_domain"/>
</dbReference>
<keyword evidence="5 8" id="KW-1133">Transmembrane helix</keyword>
<comment type="caution">
    <text evidence="10">The sequence shown here is derived from an EMBL/GenBank/DDBJ whole genome shotgun (WGS) entry which is preliminary data.</text>
</comment>
<comment type="similarity">
    <text evidence="2">Belongs to the DsbD family.</text>
</comment>
<feature type="transmembrane region" description="Helical" evidence="8">
    <location>
        <begin position="130"/>
        <end position="159"/>
    </location>
</feature>
<evidence type="ECO:0000256" key="2">
    <source>
        <dbReference type="ARBA" id="ARBA00006143"/>
    </source>
</evidence>
<dbReference type="InterPro" id="IPR036249">
    <property type="entry name" value="Thioredoxin-like_sf"/>
</dbReference>
<evidence type="ECO:0000256" key="1">
    <source>
        <dbReference type="ARBA" id="ARBA00004651"/>
    </source>
</evidence>
<dbReference type="Pfam" id="PF02683">
    <property type="entry name" value="DsbD_TM"/>
    <property type="match status" value="1"/>
</dbReference>
<dbReference type="GO" id="GO:0005886">
    <property type="term" value="C:plasma membrane"/>
    <property type="evidence" value="ECO:0007669"/>
    <property type="project" value="UniProtKB-SubCell"/>
</dbReference>
<dbReference type="AlphaFoldDB" id="B6FXR0"/>
<name>B6FXR0_PEPHT</name>
<dbReference type="EC" id="1.11.1.15" evidence="10"/>
<gene>
    <name evidence="10" type="ORF">CLOHIR_00661</name>
</gene>
<keyword evidence="10" id="KW-0560">Oxidoreductase</keyword>
<evidence type="ECO:0000256" key="5">
    <source>
        <dbReference type="ARBA" id="ARBA00022989"/>
    </source>
</evidence>
<feature type="region of interest" description="Disordered" evidence="7">
    <location>
        <begin position="237"/>
        <end position="275"/>
    </location>
</feature>
<dbReference type="OrthoDB" id="9809733at2"/>
<feature type="transmembrane region" description="Helical" evidence="8">
    <location>
        <begin position="89"/>
        <end position="109"/>
    </location>
</feature>
<accession>B6FXR0</accession>
<dbReference type="InterPro" id="IPR051790">
    <property type="entry name" value="Cytochrome_c-biogenesis_DsbD"/>
</dbReference>
<dbReference type="GO" id="GO:0004601">
    <property type="term" value="F:peroxidase activity"/>
    <property type="evidence" value="ECO:0007669"/>
    <property type="project" value="UniProtKB-KW"/>
</dbReference>
<dbReference type="eggNOG" id="COG0785">
    <property type="taxonomic scope" value="Bacteria"/>
</dbReference>
<dbReference type="PANTHER" id="PTHR31272">
    <property type="entry name" value="CYTOCHROME C-TYPE BIOGENESIS PROTEIN HI_1454-RELATED"/>
    <property type="match status" value="1"/>
</dbReference>
<evidence type="ECO:0000313" key="10">
    <source>
        <dbReference type="EMBL" id="EEA85674.1"/>
    </source>
</evidence>
<reference evidence="10 11" key="1">
    <citation type="submission" date="2008-09" db="EMBL/GenBank/DDBJ databases">
        <authorList>
            <person name="Fulton L."/>
            <person name="Clifton S."/>
            <person name="Fulton B."/>
            <person name="Xu J."/>
            <person name="Minx P."/>
            <person name="Pepin K.H."/>
            <person name="Johnson M."/>
            <person name="Thiruvilangam P."/>
            <person name="Bhonagiri V."/>
            <person name="Nash W.E."/>
            <person name="Mardis E.R."/>
            <person name="Wilson R.K."/>
        </authorList>
    </citation>
    <scope>NUCLEOTIDE SEQUENCE [LARGE SCALE GENOMIC DNA]</scope>
    <source>
        <strain evidence="10 11">DSM 13275</strain>
    </source>
</reference>
<dbReference type="Pfam" id="PF00578">
    <property type="entry name" value="AhpC-TSA"/>
    <property type="match status" value="1"/>
</dbReference>
<dbReference type="RefSeq" id="WP_006439572.1">
    <property type="nucleotide sequence ID" value="NZ_DS995356.1"/>
</dbReference>
<dbReference type="CDD" id="cd02966">
    <property type="entry name" value="TlpA_like_family"/>
    <property type="match status" value="1"/>
</dbReference>
<dbReference type="PANTHER" id="PTHR31272:SF4">
    <property type="entry name" value="CYTOCHROME C-TYPE BIOGENESIS PROTEIN HI_1454-RELATED"/>
    <property type="match status" value="1"/>
</dbReference>
<dbReference type="EMBL" id="ABWP01000026">
    <property type="protein sequence ID" value="EEA85674.1"/>
    <property type="molecule type" value="Genomic_DNA"/>
</dbReference>
<dbReference type="STRING" id="500633.CLOHIR_00661"/>